<evidence type="ECO:0000256" key="4">
    <source>
        <dbReference type="ARBA" id="ARBA00022737"/>
    </source>
</evidence>
<dbReference type="AlphaFoldDB" id="Q7X2Q4"/>
<evidence type="ECO:0000256" key="6">
    <source>
        <dbReference type="ARBA" id="ARBA00023139"/>
    </source>
</evidence>
<proteinExistence type="predicted"/>
<evidence type="ECO:0000256" key="7">
    <source>
        <dbReference type="ARBA" id="ARBA00023288"/>
    </source>
</evidence>
<keyword evidence="3 9" id="KW-0732">Signal</keyword>
<organism evidence="10">
    <name type="scientific">Mycoplasmopsis agalactiae</name>
    <name type="common">Mycoplasma agalactiae</name>
    <dbReference type="NCBI Taxonomy" id="2110"/>
    <lineage>
        <taxon>Bacteria</taxon>
        <taxon>Bacillati</taxon>
        <taxon>Mycoplasmatota</taxon>
        <taxon>Mycoplasmoidales</taxon>
        <taxon>Metamycoplasmataceae</taxon>
        <taxon>Mycoplasmopsis</taxon>
    </lineage>
</organism>
<keyword evidence="6" id="KW-0564">Palmitate</keyword>
<dbReference type="Gene3D" id="3.40.1350.90">
    <property type="entry name" value="Uncharacterised protein PF11572, DUF3234"/>
    <property type="match status" value="2"/>
</dbReference>
<feature type="signal peptide" evidence="9">
    <location>
        <begin position="1"/>
        <end position="22"/>
    </location>
</feature>
<evidence type="ECO:0000313" key="10">
    <source>
        <dbReference type="EMBL" id="AAO39837.1"/>
    </source>
</evidence>
<keyword evidence="5" id="KW-0472">Membrane</keyword>
<feature type="chain" id="PRO_5004293782" evidence="9">
    <location>
        <begin position="23"/>
        <end position="432"/>
    </location>
</feature>
<gene>
    <name evidence="10" type="primary">avgB</name>
</gene>
<protein>
    <submittedName>
        <fullName evidence="10">AvgB</fullName>
    </submittedName>
</protein>
<evidence type="ECO:0000256" key="2">
    <source>
        <dbReference type="ARBA" id="ARBA00022475"/>
    </source>
</evidence>
<accession>Q7X2Q4</accession>
<evidence type="ECO:0000256" key="5">
    <source>
        <dbReference type="ARBA" id="ARBA00023136"/>
    </source>
</evidence>
<dbReference type="NCBIfam" id="NF033817">
    <property type="entry name" value="Mplas_variab_LP"/>
    <property type="match status" value="1"/>
</dbReference>
<evidence type="ECO:0000256" key="9">
    <source>
        <dbReference type="SAM" id="SignalP"/>
    </source>
</evidence>
<evidence type="ECO:0000256" key="1">
    <source>
        <dbReference type="ARBA" id="ARBA00004193"/>
    </source>
</evidence>
<dbReference type="InterPro" id="IPR049890">
    <property type="entry name" value="VlpA-F-like_signal"/>
</dbReference>
<dbReference type="EMBL" id="AY195887">
    <property type="protein sequence ID" value="AAO39837.1"/>
    <property type="molecule type" value="Genomic_DNA"/>
</dbReference>
<comment type="subcellular location">
    <subcellularLocation>
        <location evidence="1">Cell membrane</location>
        <topology evidence="1">Lipid-anchor</topology>
    </subcellularLocation>
</comment>
<dbReference type="GO" id="GO:0005886">
    <property type="term" value="C:plasma membrane"/>
    <property type="evidence" value="ECO:0007669"/>
    <property type="project" value="UniProtKB-SubCell"/>
</dbReference>
<sequence>MKKSKFLLLGSVASMASIPFVAAKCGGTKDEEKKPAEMPGGGQKDPKTPAEGSQNPGTEGGGNQQGSEINVKALKDKINTIWGLAPEFKDRLQNSFKEGDTYQSVLDKIASKLSDKEKQLVKLASDDDKNKKLGLQAQQKIKIKVGAEELELEFGKVANANAAENDLKTTTKQALNKVITKTELGEIAKKDSDTVKAALLAAVKGLKLDELTIDLDQRENKAKVKANAKSTIYEGEVTVTFTGTEGGGNQQGSEINVKALKDKINTIWGLAPEFKDRLQNSFKEGDTYQSVLDKIASKLSDKEKQLVKLASDDDKNKKLGLQAQQKIKIKVGAEELELEFGKVANANAAENDLKTTTKQALNKVITKTELGEIAKKDSDTVKAALLAAVKGLKLDELTIDLDQRENKAKVKANAKSTIYEGEVTVTFTVKKV</sequence>
<reference evidence="10" key="1">
    <citation type="journal article" date="2003" name="Infect. Immun.">
        <title>Variable lipoprotein genes of Mycoplasma agalactiae are activated in vivo by promoter addition via site-specific DNA inversions.</title>
        <authorList>
            <person name="Flitman-Tene R."/>
            <person name="Mudahi-Orenstein S."/>
            <person name="Levisohn S."/>
            <person name="Yogev D."/>
        </authorList>
    </citation>
    <scope>NUCLEOTIDE SEQUENCE</scope>
    <source>
        <strain evidence="10">variant 627#3</strain>
    </source>
</reference>
<keyword evidence="4" id="KW-0677">Repeat</keyword>
<name>Q7X2Q4_MYCAA</name>
<keyword evidence="2" id="KW-1003">Cell membrane</keyword>
<feature type="compositionally biased region" description="Basic and acidic residues" evidence="8">
    <location>
        <begin position="27"/>
        <end position="36"/>
    </location>
</feature>
<evidence type="ECO:0000256" key="3">
    <source>
        <dbReference type="ARBA" id="ARBA00022729"/>
    </source>
</evidence>
<evidence type="ECO:0000256" key="8">
    <source>
        <dbReference type="SAM" id="MobiDB-lite"/>
    </source>
</evidence>
<keyword evidence="7" id="KW-0449">Lipoprotein</keyword>
<feature type="region of interest" description="Disordered" evidence="8">
    <location>
        <begin position="25"/>
        <end position="69"/>
    </location>
</feature>